<name>A0AAP0PFG9_9MAGN</name>
<keyword evidence="1" id="KW-0472">Membrane</keyword>
<dbReference type="PANTHER" id="PTHR35307:SF3">
    <property type="entry name" value="DUF4220 DOMAIN-CONTAINING PROTEIN"/>
    <property type="match status" value="1"/>
</dbReference>
<feature type="transmembrane region" description="Helical" evidence="1">
    <location>
        <begin position="122"/>
        <end position="145"/>
    </location>
</feature>
<feature type="transmembrane region" description="Helical" evidence="1">
    <location>
        <begin position="52"/>
        <end position="72"/>
    </location>
</feature>
<organism evidence="2 3">
    <name type="scientific">Stephania japonica</name>
    <dbReference type="NCBI Taxonomy" id="461633"/>
    <lineage>
        <taxon>Eukaryota</taxon>
        <taxon>Viridiplantae</taxon>
        <taxon>Streptophyta</taxon>
        <taxon>Embryophyta</taxon>
        <taxon>Tracheophyta</taxon>
        <taxon>Spermatophyta</taxon>
        <taxon>Magnoliopsida</taxon>
        <taxon>Ranunculales</taxon>
        <taxon>Menispermaceae</taxon>
        <taxon>Menispermoideae</taxon>
        <taxon>Cissampelideae</taxon>
        <taxon>Stephania</taxon>
    </lineage>
</organism>
<reference evidence="2 3" key="1">
    <citation type="submission" date="2024-01" db="EMBL/GenBank/DDBJ databases">
        <title>Genome assemblies of Stephania.</title>
        <authorList>
            <person name="Yang L."/>
        </authorList>
    </citation>
    <scope>NUCLEOTIDE SEQUENCE [LARGE SCALE GENOMIC DNA]</scope>
    <source>
        <strain evidence="2">QJT</strain>
        <tissue evidence="2">Leaf</tissue>
    </source>
</reference>
<dbReference type="EMBL" id="JBBNAE010000003">
    <property type="protein sequence ID" value="KAK9138881.1"/>
    <property type="molecule type" value="Genomic_DNA"/>
</dbReference>
<feature type="transmembrane region" description="Helical" evidence="1">
    <location>
        <begin position="92"/>
        <end position="110"/>
    </location>
</feature>
<sequence>MAPMCLNNTKSDTDQFSSPVPIIGLYIAGATLVCLLLMLFDILSGLRRSVRYIPCRLFSLNSATLSLLGIASKLPVDLTTYMPSAIDQLSKLTGTTMICIAMGFFMPSLGTSSETERITNMIALSFLVVTVSVNICIQVSTKLIFSFHVEHVLIVCFMLSLLVVFWFSNPQLTLIRGVSGLPAGPICVFCSVILSQAAFRSLVLNDLKFCRGVSDYGKWSMWMIIITQISITLIGSIAIAFRWLTFVSYAQSFMQADVEYIEYYKLIIQFSVMRIRSIKTTIMVTSRFLINCGLILIFLLASAVPWIVFRITTLVLEKCSCASFYEKNGFLNCLTMACIKDMNKWMNNTVKRFSSLSSSYTVQMLSRRNPSAELLLNKFRKRDSDEYEGLTCLSMTLLVKIVVVSMPSNLSESLRRTLDEAFEIIYFIDKKINVGKVKYRNKRRLAKLLWKGGEIRLSKDSHSDSVQQGVAVSNALSTLLEVVSLTNKTGSDMREETKKIENFIQERSYTSTEELCDYIEQVFVEMLHWYLQQLPDSILKHVNESLIEENEERARTVLKLLYKLDPLLEDKVQWIFPEGTNITSIFDLHD</sequence>
<dbReference type="Proteomes" id="UP001417504">
    <property type="component" value="Unassembled WGS sequence"/>
</dbReference>
<comment type="caution">
    <text evidence="2">The sequence shown here is derived from an EMBL/GenBank/DDBJ whole genome shotgun (WGS) entry which is preliminary data.</text>
</comment>
<dbReference type="AlphaFoldDB" id="A0AAP0PFG9"/>
<feature type="transmembrane region" description="Helical" evidence="1">
    <location>
        <begin position="288"/>
        <end position="309"/>
    </location>
</feature>
<evidence type="ECO:0000256" key="1">
    <source>
        <dbReference type="SAM" id="Phobius"/>
    </source>
</evidence>
<keyword evidence="3" id="KW-1185">Reference proteome</keyword>
<evidence type="ECO:0000313" key="3">
    <source>
        <dbReference type="Proteomes" id="UP001417504"/>
    </source>
</evidence>
<keyword evidence="1" id="KW-0812">Transmembrane</keyword>
<accession>A0AAP0PFG9</accession>
<gene>
    <name evidence="2" type="ORF">Sjap_009475</name>
</gene>
<feature type="transmembrane region" description="Helical" evidence="1">
    <location>
        <begin position="219"/>
        <end position="244"/>
    </location>
</feature>
<keyword evidence="1" id="KW-1133">Transmembrane helix</keyword>
<proteinExistence type="predicted"/>
<dbReference type="PANTHER" id="PTHR35307">
    <property type="entry name" value="PROTEIN, PUTATIVE-RELATED"/>
    <property type="match status" value="1"/>
</dbReference>
<evidence type="ECO:0000313" key="2">
    <source>
        <dbReference type="EMBL" id="KAK9138881.1"/>
    </source>
</evidence>
<feature type="transmembrane region" description="Helical" evidence="1">
    <location>
        <begin position="20"/>
        <end position="40"/>
    </location>
</feature>
<feature type="transmembrane region" description="Helical" evidence="1">
    <location>
        <begin position="151"/>
        <end position="168"/>
    </location>
</feature>
<protein>
    <submittedName>
        <fullName evidence="2">Uncharacterized protein</fullName>
    </submittedName>
</protein>
<feature type="transmembrane region" description="Helical" evidence="1">
    <location>
        <begin position="180"/>
        <end position="199"/>
    </location>
</feature>